<name>A0ACC4AGS6_POPAL</name>
<dbReference type="EMBL" id="RCHU02000019">
    <property type="protein sequence ID" value="KAL3565375.1"/>
    <property type="molecule type" value="Genomic_DNA"/>
</dbReference>
<gene>
    <name evidence="1" type="ORF">D5086_033421</name>
</gene>
<accession>A0ACC4AGS6</accession>
<proteinExistence type="predicted"/>
<protein>
    <submittedName>
        <fullName evidence="1">Uncharacterized protein</fullName>
    </submittedName>
</protein>
<comment type="caution">
    <text evidence="1">The sequence shown here is derived from an EMBL/GenBank/DDBJ whole genome shotgun (WGS) entry which is preliminary data.</text>
</comment>
<reference evidence="1 2" key="1">
    <citation type="journal article" date="2024" name="Plant Biotechnol. J.">
        <title>Genome and CRISPR/Cas9 system of a widespread forest tree (Populus alba) in the world.</title>
        <authorList>
            <person name="Liu Y.J."/>
            <person name="Jiang P.F."/>
            <person name="Han X.M."/>
            <person name="Li X.Y."/>
            <person name="Wang H.M."/>
            <person name="Wang Y.J."/>
            <person name="Wang X.X."/>
            <person name="Zeng Q.Y."/>
        </authorList>
    </citation>
    <scope>NUCLEOTIDE SEQUENCE [LARGE SCALE GENOMIC DNA]</scope>
    <source>
        <strain evidence="2">cv. PAL-ZL1</strain>
    </source>
</reference>
<sequence length="298" mass="33031">MGEEVTKMGENGPLSAKPQQPTHFVLVHGISGGSWCWYKIRCLMENSGYRVSCIDLKGSGIDPADADSVHSFDDYNKPLMDFMSSLPDNEKVILVGHSAGGLSVTQATHKFAKKIRLAVYLAATMLKLGFWTDQDIQDGVPDLSSFGDVYELGFGLGPDQPPTSAIVKKEFQRKISYQLSPQEAPYKRKLPYLSYLTMMTSGFLQDSTLAAMLLRPGPILAISSARFKEENDDIDKVMRVYIKTTHDHVVKPHQQEAMIKRWPPSEVYALDSDHSPLFSTPFLLFGLLIKAAASVGCH</sequence>
<evidence type="ECO:0000313" key="2">
    <source>
        <dbReference type="Proteomes" id="UP000309997"/>
    </source>
</evidence>
<organism evidence="1 2">
    <name type="scientific">Populus alba</name>
    <name type="common">White poplar</name>
    <dbReference type="NCBI Taxonomy" id="43335"/>
    <lineage>
        <taxon>Eukaryota</taxon>
        <taxon>Viridiplantae</taxon>
        <taxon>Streptophyta</taxon>
        <taxon>Embryophyta</taxon>
        <taxon>Tracheophyta</taxon>
        <taxon>Spermatophyta</taxon>
        <taxon>Magnoliopsida</taxon>
        <taxon>eudicotyledons</taxon>
        <taxon>Gunneridae</taxon>
        <taxon>Pentapetalae</taxon>
        <taxon>rosids</taxon>
        <taxon>fabids</taxon>
        <taxon>Malpighiales</taxon>
        <taxon>Salicaceae</taxon>
        <taxon>Saliceae</taxon>
        <taxon>Populus</taxon>
    </lineage>
</organism>
<keyword evidence="2" id="KW-1185">Reference proteome</keyword>
<dbReference type="Proteomes" id="UP000309997">
    <property type="component" value="Unassembled WGS sequence"/>
</dbReference>
<evidence type="ECO:0000313" key="1">
    <source>
        <dbReference type="EMBL" id="KAL3565375.1"/>
    </source>
</evidence>